<evidence type="ECO:0000256" key="4">
    <source>
        <dbReference type="ARBA" id="ARBA00022692"/>
    </source>
</evidence>
<evidence type="ECO:0000256" key="3">
    <source>
        <dbReference type="ARBA" id="ARBA00022449"/>
    </source>
</evidence>
<name>A0ABP8RHA9_9PSEU</name>
<keyword evidence="3" id="KW-0050">Antiport</keyword>
<sequence>MSALVVIMLLLLAWALVAGRLARFSVTMPLAMLAAGVLLTAGSDPIFVFDVDFESGEHIVEAILALLLFTDATEVRGGLLGGEPRLTLRLLLIALPLSLALAWVAGVLLFPGAGLWFLLVLATIVMPVDLAPAAAFVRDRRVPERLRALVNTESGLNDGLVAPVFLVALAVATAAGGDTVAEAALDAVPALALAILIGGAVGAAAAWILRRVLDAGWTQPSALRIGVLALPLLAYGSAVLAGGNGFVAAFVAGVFFEPAARLLPAGTLHLVEDVGELLSLALWFVFGAVVNQTLAGGAITWQVVLFALVALTVARIAPVAVSLVGTTLSRRERFVVGWVGPRGIATLVFGMLAFVQLPGGDNDLALAVTVTTIVLSVVVHGLSTGLIIRRYDVDPEPPVERRARRIPRPRRPR</sequence>
<evidence type="ECO:0000313" key="10">
    <source>
        <dbReference type="EMBL" id="GAA4538873.1"/>
    </source>
</evidence>
<feature type="domain" description="Cation/H+ exchanger transmembrane" evidence="9">
    <location>
        <begin position="9"/>
        <end position="388"/>
    </location>
</feature>
<feature type="transmembrane region" description="Helical" evidence="8">
    <location>
        <begin position="364"/>
        <end position="388"/>
    </location>
</feature>
<feature type="transmembrane region" description="Helical" evidence="8">
    <location>
        <begin position="335"/>
        <end position="358"/>
    </location>
</feature>
<evidence type="ECO:0000256" key="7">
    <source>
        <dbReference type="ARBA" id="ARBA00023136"/>
    </source>
</evidence>
<protein>
    <submittedName>
        <fullName evidence="10">Cation:proton antiporter</fullName>
    </submittedName>
</protein>
<dbReference type="PANTHER" id="PTHR32507">
    <property type="entry name" value="NA(+)/H(+) ANTIPORTER 1"/>
    <property type="match status" value="1"/>
</dbReference>
<dbReference type="Proteomes" id="UP001501598">
    <property type="component" value="Unassembled WGS sequence"/>
</dbReference>
<accession>A0ABP8RHA9</accession>
<feature type="transmembrane region" description="Helical" evidence="8">
    <location>
        <begin position="29"/>
        <end position="49"/>
    </location>
</feature>
<evidence type="ECO:0000256" key="5">
    <source>
        <dbReference type="ARBA" id="ARBA00022989"/>
    </source>
</evidence>
<feature type="transmembrane region" description="Helical" evidence="8">
    <location>
        <begin position="246"/>
        <end position="265"/>
    </location>
</feature>
<comment type="caution">
    <text evidence="10">The sequence shown here is derived from an EMBL/GenBank/DDBJ whole genome shotgun (WGS) entry which is preliminary data.</text>
</comment>
<evidence type="ECO:0000313" key="11">
    <source>
        <dbReference type="Proteomes" id="UP001501598"/>
    </source>
</evidence>
<dbReference type="Pfam" id="PF00999">
    <property type="entry name" value="Na_H_Exchanger"/>
    <property type="match status" value="1"/>
</dbReference>
<dbReference type="EMBL" id="BAABGT010000014">
    <property type="protein sequence ID" value="GAA4538873.1"/>
    <property type="molecule type" value="Genomic_DNA"/>
</dbReference>
<feature type="transmembrane region" description="Helical" evidence="8">
    <location>
        <begin position="90"/>
        <end position="110"/>
    </location>
</feature>
<feature type="transmembrane region" description="Helical" evidence="8">
    <location>
        <begin position="221"/>
        <end position="240"/>
    </location>
</feature>
<evidence type="ECO:0000256" key="6">
    <source>
        <dbReference type="ARBA" id="ARBA00023065"/>
    </source>
</evidence>
<reference evidence="11" key="1">
    <citation type="journal article" date="2019" name="Int. J. Syst. Evol. Microbiol.">
        <title>The Global Catalogue of Microorganisms (GCM) 10K type strain sequencing project: providing services to taxonomists for standard genome sequencing and annotation.</title>
        <authorList>
            <consortium name="The Broad Institute Genomics Platform"/>
            <consortium name="The Broad Institute Genome Sequencing Center for Infectious Disease"/>
            <person name="Wu L."/>
            <person name="Ma J."/>
        </authorList>
    </citation>
    <scope>NUCLEOTIDE SEQUENCE [LARGE SCALE GENOMIC DNA]</scope>
    <source>
        <strain evidence="11">JCM 17906</strain>
    </source>
</reference>
<proteinExistence type="predicted"/>
<dbReference type="RefSeq" id="WP_345413063.1">
    <property type="nucleotide sequence ID" value="NZ_BAABGT010000014.1"/>
</dbReference>
<evidence type="ECO:0000256" key="1">
    <source>
        <dbReference type="ARBA" id="ARBA00004651"/>
    </source>
</evidence>
<dbReference type="InterPro" id="IPR006153">
    <property type="entry name" value="Cation/H_exchanger_TM"/>
</dbReference>
<dbReference type="PANTHER" id="PTHR32507:SF8">
    <property type="entry name" value="CNH1P"/>
    <property type="match status" value="1"/>
</dbReference>
<evidence type="ECO:0000256" key="8">
    <source>
        <dbReference type="SAM" id="Phobius"/>
    </source>
</evidence>
<organism evidence="10 11">
    <name type="scientific">Pseudonocardia xishanensis</name>
    <dbReference type="NCBI Taxonomy" id="630995"/>
    <lineage>
        <taxon>Bacteria</taxon>
        <taxon>Bacillati</taxon>
        <taxon>Actinomycetota</taxon>
        <taxon>Actinomycetes</taxon>
        <taxon>Pseudonocardiales</taxon>
        <taxon>Pseudonocardiaceae</taxon>
        <taxon>Pseudonocardia</taxon>
    </lineage>
</organism>
<comment type="subcellular location">
    <subcellularLocation>
        <location evidence="1">Cell membrane</location>
        <topology evidence="1">Multi-pass membrane protein</topology>
    </subcellularLocation>
</comment>
<keyword evidence="7 8" id="KW-0472">Membrane</keyword>
<keyword evidence="5 8" id="KW-1133">Transmembrane helix</keyword>
<feature type="transmembrane region" description="Helical" evidence="8">
    <location>
        <begin position="277"/>
        <end position="295"/>
    </location>
</feature>
<feature type="transmembrane region" description="Helical" evidence="8">
    <location>
        <begin position="187"/>
        <end position="209"/>
    </location>
</feature>
<feature type="transmembrane region" description="Helical" evidence="8">
    <location>
        <begin position="301"/>
        <end position="323"/>
    </location>
</feature>
<keyword evidence="4 8" id="KW-0812">Transmembrane</keyword>
<keyword evidence="11" id="KW-1185">Reference proteome</keyword>
<feature type="transmembrane region" description="Helical" evidence="8">
    <location>
        <begin position="116"/>
        <end position="137"/>
    </location>
</feature>
<gene>
    <name evidence="10" type="ORF">GCM10023175_09440</name>
</gene>
<keyword evidence="2" id="KW-0813">Transport</keyword>
<evidence type="ECO:0000256" key="2">
    <source>
        <dbReference type="ARBA" id="ARBA00022448"/>
    </source>
</evidence>
<evidence type="ECO:0000259" key="9">
    <source>
        <dbReference type="Pfam" id="PF00999"/>
    </source>
</evidence>
<keyword evidence="6" id="KW-0406">Ion transport</keyword>
<feature type="transmembrane region" description="Helical" evidence="8">
    <location>
        <begin position="158"/>
        <end position="175"/>
    </location>
</feature>